<feature type="transmembrane region" description="Helical" evidence="1">
    <location>
        <begin position="141"/>
        <end position="168"/>
    </location>
</feature>
<feature type="transmembrane region" description="Helical" evidence="1">
    <location>
        <begin position="195"/>
        <end position="217"/>
    </location>
</feature>
<feature type="transmembrane region" description="Helical" evidence="1">
    <location>
        <begin position="30"/>
        <end position="51"/>
    </location>
</feature>
<sequence>MIEKSKFIGFILSFIPGLAHLYIGLKERGLIFLGMLGAGVLGTIFLGFVTYGSGQVIVLFMLGYSVLWLIAILDLFSSWRLAERKNYEKTATGSQEKIYINKEEIVSSKKSISMALSIVPGAGHMYIGYQKKGLMLMGSFFFSIFFMSWLGISLLLFLLPLIWFYSFFDAMHIAEGSKNNIEEQEIELPAIKHEWIGYGLISIGVIIIIERILYPLIPHQLRNYIQTSIVSLIFIIIGFVLLKGNKKEPEDIVENIPEESEKNTYPEYNEIVIEGESDYTED</sequence>
<keyword evidence="1" id="KW-0812">Transmembrane</keyword>
<feature type="transmembrane region" description="Helical" evidence="1">
    <location>
        <begin position="223"/>
        <end position="242"/>
    </location>
</feature>
<feature type="transmembrane region" description="Helical" evidence="1">
    <location>
        <begin position="6"/>
        <end position="23"/>
    </location>
</feature>
<dbReference type="RefSeq" id="WP_179237272.1">
    <property type="nucleotide sequence ID" value="NZ_JACBNQ010000003.1"/>
</dbReference>
<accession>A0A974GW13</accession>
<keyword evidence="1" id="KW-0472">Membrane</keyword>
<dbReference type="EMBL" id="JACBNQ010000003">
    <property type="protein sequence ID" value="NYB73585.1"/>
    <property type="molecule type" value="Genomic_DNA"/>
</dbReference>
<comment type="caution">
    <text evidence="2">The sequence shown here is derived from an EMBL/GenBank/DDBJ whole genome shotgun (WGS) entry which is preliminary data.</text>
</comment>
<evidence type="ECO:0000313" key="3">
    <source>
        <dbReference type="Proteomes" id="UP000611629"/>
    </source>
</evidence>
<evidence type="ECO:0000313" key="2">
    <source>
        <dbReference type="EMBL" id="NYB73585.1"/>
    </source>
</evidence>
<dbReference type="Proteomes" id="UP000611629">
    <property type="component" value="Unassembled WGS sequence"/>
</dbReference>
<organism evidence="2 3">
    <name type="scientific">Sedimentibacter hydroxybenzoicus DSM 7310</name>
    <dbReference type="NCBI Taxonomy" id="1123245"/>
    <lineage>
        <taxon>Bacteria</taxon>
        <taxon>Bacillati</taxon>
        <taxon>Bacillota</taxon>
        <taxon>Tissierellia</taxon>
        <taxon>Sedimentibacter</taxon>
    </lineage>
</organism>
<evidence type="ECO:0000256" key="1">
    <source>
        <dbReference type="SAM" id="Phobius"/>
    </source>
</evidence>
<keyword evidence="1" id="KW-1133">Transmembrane helix</keyword>
<dbReference type="AlphaFoldDB" id="A0A974GW13"/>
<proteinExistence type="predicted"/>
<feature type="transmembrane region" description="Helical" evidence="1">
    <location>
        <begin position="57"/>
        <end position="76"/>
    </location>
</feature>
<evidence type="ECO:0008006" key="4">
    <source>
        <dbReference type="Google" id="ProtNLM"/>
    </source>
</evidence>
<reference evidence="2" key="1">
    <citation type="submission" date="2020-07" db="EMBL/GenBank/DDBJ databases">
        <title>Genomic analysis of a strain of Sedimentibacter Hydroxybenzoicus DSM7310.</title>
        <authorList>
            <person name="Ma S."/>
        </authorList>
    </citation>
    <scope>NUCLEOTIDE SEQUENCE</scope>
    <source>
        <strain evidence="2">DSM 7310</strain>
    </source>
</reference>
<gene>
    <name evidence="2" type="ORF">HZF24_05465</name>
</gene>
<name>A0A974GW13_SEDHY</name>
<keyword evidence="3" id="KW-1185">Reference proteome</keyword>
<protein>
    <recommendedName>
        <fullName evidence="4">TM2 domain-containing protein</fullName>
    </recommendedName>
</protein>